<evidence type="ECO:0000256" key="1">
    <source>
        <dbReference type="SAM" id="Phobius"/>
    </source>
</evidence>
<evidence type="ECO:0000313" key="3">
    <source>
        <dbReference type="Proteomes" id="UP001498771"/>
    </source>
</evidence>
<reference evidence="2 3" key="1">
    <citation type="submission" date="2024-03" db="EMBL/GenBank/DDBJ databases">
        <title>Genome-scale model development and genomic sequencing of the oleaginous clade Lipomyces.</title>
        <authorList>
            <consortium name="Lawrence Berkeley National Laboratory"/>
            <person name="Czajka J.J."/>
            <person name="Han Y."/>
            <person name="Kim J."/>
            <person name="Mondo S.J."/>
            <person name="Hofstad B.A."/>
            <person name="Robles A."/>
            <person name="Haridas S."/>
            <person name="Riley R."/>
            <person name="LaButti K."/>
            <person name="Pangilinan J."/>
            <person name="Andreopoulos W."/>
            <person name="Lipzen A."/>
            <person name="Yan J."/>
            <person name="Wang M."/>
            <person name="Ng V."/>
            <person name="Grigoriev I.V."/>
            <person name="Spatafora J.W."/>
            <person name="Magnuson J.K."/>
            <person name="Baker S.E."/>
            <person name="Pomraning K.R."/>
        </authorList>
    </citation>
    <scope>NUCLEOTIDE SEQUENCE [LARGE SCALE GENOMIC DNA]</scope>
    <source>
        <strain evidence="2 3">Phaff 52-87</strain>
    </source>
</reference>
<organism evidence="2 3">
    <name type="scientific">Myxozyma melibiosi</name>
    <dbReference type="NCBI Taxonomy" id="54550"/>
    <lineage>
        <taxon>Eukaryota</taxon>
        <taxon>Fungi</taxon>
        <taxon>Dikarya</taxon>
        <taxon>Ascomycota</taxon>
        <taxon>Saccharomycotina</taxon>
        <taxon>Lipomycetes</taxon>
        <taxon>Lipomycetales</taxon>
        <taxon>Lipomycetaceae</taxon>
        <taxon>Myxozyma</taxon>
    </lineage>
</organism>
<keyword evidence="1" id="KW-0812">Transmembrane</keyword>
<sequence>MFVLILSRVVFIFLFTFDLFLKSYLHFSSRLRIPAMLISALSVRISNQYTPSLICFSASSRCRYLTTQDMGGSYAWLLCNDITETTDACSQVRFLLRKGKSCGLLYSSQLVLLSKRS</sequence>
<proteinExistence type="predicted"/>
<dbReference type="EMBL" id="JBBJBU010000002">
    <property type="protein sequence ID" value="KAK7206949.1"/>
    <property type="molecule type" value="Genomic_DNA"/>
</dbReference>
<gene>
    <name evidence="2" type="ORF">BZA70DRAFT_275405</name>
</gene>
<dbReference type="GeneID" id="90037661"/>
<dbReference type="Proteomes" id="UP001498771">
    <property type="component" value="Unassembled WGS sequence"/>
</dbReference>
<name>A0ABR1FAR4_9ASCO</name>
<dbReference type="RefSeq" id="XP_064769982.1">
    <property type="nucleotide sequence ID" value="XM_064912149.1"/>
</dbReference>
<feature type="transmembrane region" description="Helical" evidence="1">
    <location>
        <begin position="6"/>
        <end position="25"/>
    </location>
</feature>
<keyword evidence="3" id="KW-1185">Reference proteome</keyword>
<evidence type="ECO:0000313" key="2">
    <source>
        <dbReference type="EMBL" id="KAK7206949.1"/>
    </source>
</evidence>
<keyword evidence="1" id="KW-0472">Membrane</keyword>
<feature type="non-terminal residue" evidence="2">
    <location>
        <position position="117"/>
    </location>
</feature>
<accession>A0ABR1FAR4</accession>
<comment type="caution">
    <text evidence="2">The sequence shown here is derived from an EMBL/GenBank/DDBJ whole genome shotgun (WGS) entry which is preliminary data.</text>
</comment>
<protein>
    <recommendedName>
        <fullName evidence="4">Secreted protein</fullName>
    </recommendedName>
</protein>
<evidence type="ECO:0008006" key="4">
    <source>
        <dbReference type="Google" id="ProtNLM"/>
    </source>
</evidence>
<keyword evidence="1" id="KW-1133">Transmembrane helix</keyword>